<keyword evidence="1" id="KW-0732">Signal</keyword>
<proteinExistence type="predicted"/>
<feature type="signal peptide" evidence="1">
    <location>
        <begin position="1"/>
        <end position="28"/>
    </location>
</feature>
<keyword evidence="3" id="KW-1185">Reference proteome</keyword>
<evidence type="ECO:0008006" key="4">
    <source>
        <dbReference type="Google" id="ProtNLM"/>
    </source>
</evidence>
<reference evidence="3" key="1">
    <citation type="submission" date="2016-02" db="EMBL/GenBank/DDBJ databases">
        <authorList>
            <person name="Holder M.E."/>
            <person name="Ajami N.J."/>
            <person name="Petrosino J.F."/>
        </authorList>
    </citation>
    <scope>NUCLEOTIDE SEQUENCE [LARGE SCALE GENOMIC DNA]</scope>
    <source>
        <strain evidence="3">CCUG 36733</strain>
    </source>
</reference>
<evidence type="ECO:0000256" key="1">
    <source>
        <dbReference type="SAM" id="SignalP"/>
    </source>
</evidence>
<dbReference type="PROSITE" id="PS51257">
    <property type="entry name" value="PROKAR_LIPOPROTEIN"/>
    <property type="match status" value="1"/>
</dbReference>
<evidence type="ECO:0000313" key="3">
    <source>
        <dbReference type="Proteomes" id="UP000065220"/>
    </source>
</evidence>
<dbReference type="InterPro" id="IPR006311">
    <property type="entry name" value="TAT_signal"/>
</dbReference>
<sequence length="182" mass="19133">MTRSVPRRTRTRALAAAGALVLAGSALAGCSAHPGQAATASYDLPDGTHESVTITENQVQSAATQLKNVQGLTSDAVLTDLIWLPAYEKVGKEHGITVTDDDARSALDSAKLDASSASQTTIDVVRSVLYSNAFSSLDQDTLAKVAVEFQDIQDSSSIKASPRYDTRRDFLDTTGSSSVKVG</sequence>
<evidence type="ECO:0000313" key="2">
    <source>
        <dbReference type="EMBL" id="AMD86734.1"/>
    </source>
</evidence>
<dbReference type="PROSITE" id="PS51318">
    <property type="entry name" value="TAT"/>
    <property type="match status" value="1"/>
</dbReference>
<dbReference type="EMBL" id="CP014228">
    <property type="protein sequence ID" value="AMD86734.1"/>
    <property type="molecule type" value="Genomic_DNA"/>
</dbReference>
<protein>
    <recommendedName>
        <fullName evidence="4">Tat pathway signal protein</fullName>
    </recommendedName>
</protein>
<dbReference type="KEGG" id="ard:AXF14_02860"/>
<gene>
    <name evidence="2" type="ORF">AXF14_02860</name>
</gene>
<feature type="chain" id="PRO_5038719166" description="Tat pathway signal protein" evidence="1">
    <location>
        <begin position="29"/>
        <end position="182"/>
    </location>
</feature>
<dbReference type="RefSeq" id="WP_067940692.1">
    <property type="nucleotide sequence ID" value="NZ_CP014228.1"/>
</dbReference>
<dbReference type="AlphaFoldDB" id="A0A109W282"/>
<organism evidence="2 3">
    <name type="scientific">Actinomyces radicidentis</name>
    <dbReference type="NCBI Taxonomy" id="111015"/>
    <lineage>
        <taxon>Bacteria</taxon>
        <taxon>Bacillati</taxon>
        <taxon>Actinomycetota</taxon>
        <taxon>Actinomycetes</taxon>
        <taxon>Actinomycetales</taxon>
        <taxon>Actinomycetaceae</taxon>
        <taxon>Actinomyces</taxon>
    </lineage>
</organism>
<name>A0A109W282_ACTRD</name>
<dbReference type="Proteomes" id="UP000065220">
    <property type="component" value="Chromosome"/>
</dbReference>
<accession>A0A109W282</accession>
<dbReference type="STRING" id="111015.AXF14_02860"/>